<sequence>MTDSTLLCAMLLYCTVRLFRLGCGIEHTVMIGNISKDRLIFVPINFEAGERLQIALANAVDNAETVWISPIIST</sequence>
<accession>A0A0E0P588</accession>
<keyword evidence="3" id="KW-1185">Reference proteome</keyword>
<feature type="signal peptide" evidence="1">
    <location>
        <begin position="1"/>
        <end position="24"/>
    </location>
</feature>
<dbReference type="Proteomes" id="UP000008022">
    <property type="component" value="Unassembled WGS sequence"/>
</dbReference>
<evidence type="ECO:0000313" key="2">
    <source>
        <dbReference type="EnsemblPlants" id="ORUFI04G02920.1"/>
    </source>
</evidence>
<feature type="chain" id="PRO_5002369914" evidence="1">
    <location>
        <begin position="25"/>
        <end position="74"/>
    </location>
</feature>
<dbReference type="EnsemblPlants" id="ORUFI04G02920.1">
    <property type="protein sequence ID" value="ORUFI04G02920.1"/>
    <property type="gene ID" value="ORUFI04G02920"/>
</dbReference>
<organism evidence="2 3">
    <name type="scientific">Oryza rufipogon</name>
    <name type="common">Brownbeard rice</name>
    <name type="synonym">Asian wild rice</name>
    <dbReference type="NCBI Taxonomy" id="4529"/>
    <lineage>
        <taxon>Eukaryota</taxon>
        <taxon>Viridiplantae</taxon>
        <taxon>Streptophyta</taxon>
        <taxon>Embryophyta</taxon>
        <taxon>Tracheophyta</taxon>
        <taxon>Spermatophyta</taxon>
        <taxon>Magnoliopsida</taxon>
        <taxon>Liliopsida</taxon>
        <taxon>Poales</taxon>
        <taxon>Poaceae</taxon>
        <taxon>BOP clade</taxon>
        <taxon>Oryzoideae</taxon>
        <taxon>Oryzeae</taxon>
        <taxon>Oryzinae</taxon>
        <taxon>Oryza</taxon>
    </lineage>
</organism>
<proteinExistence type="predicted"/>
<protein>
    <submittedName>
        <fullName evidence="2">Uncharacterized protein</fullName>
    </submittedName>
</protein>
<reference evidence="3" key="1">
    <citation type="submission" date="2013-06" db="EMBL/GenBank/DDBJ databases">
        <authorList>
            <person name="Zhao Q."/>
        </authorList>
    </citation>
    <scope>NUCLEOTIDE SEQUENCE</scope>
    <source>
        <strain evidence="3">cv. W1943</strain>
    </source>
</reference>
<keyword evidence="1" id="KW-0732">Signal</keyword>
<dbReference type="HOGENOM" id="CLU_2692110_0_0_1"/>
<evidence type="ECO:0000313" key="3">
    <source>
        <dbReference type="Proteomes" id="UP000008022"/>
    </source>
</evidence>
<dbReference type="Gramene" id="ORUFI04G02920.1">
    <property type="protein sequence ID" value="ORUFI04G02920.1"/>
    <property type="gene ID" value="ORUFI04G02920"/>
</dbReference>
<evidence type="ECO:0000256" key="1">
    <source>
        <dbReference type="SAM" id="SignalP"/>
    </source>
</evidence>
<dbReference type="AlphaFoldDB" id="A0A0E0P588"/>
<name>A0A0E0P588_ORYRU</name>
<reference evidence="2" key="2">
    <citation type="submission" date="2015-06" db="UniProtKB">
        <authorList>
            <consortium name="EnsemblPlants"/>
        </authorList>
    </citation>
    <scope>IDENTIFICATION</scope>
</reference>